<dbReference type="RefSeq" id="WP_244719604.1">
    <property type="nucleotide sequence ID" value="NZ_CP095072.1"/>
</dbReference>
<organism evidence="3 4">
    <name type="scientific">Gracilibacillus caseinilyticus</name>
    <dbReference type="NCBI Taxonomy" id="2932256"/>
    <lineage>
        <taxon>Bacteria</taxon>
        <taxon>Bacillati</taxon>
        <taxon>Bacillota</taxon>
        <taxon>Bacilli</taxon>
        <taxon>Bacillales</taxon>
        <taxon>Bacillaceae</taxon>
        <taxon>Gracilibacillus</taxon>
    </lineage>
</organism>
<reference evidence="3 4" key="1">
    <citation type="submission" date="2022-04" db="EMBL/GenBank/DDBJ databases">
        <title>Gracilibacillus sp. isolated from saltern.</title>
        <authorList>
            <person name="Won M."/>
            <person name="Lee C.-M."/>
            <person name="Woen H.-Y."/>
            <person name="Kwon S.-W."/>
        </authorList>
    </citation>
    <scope>NUCLEOTIDE SEQUENCE [LARGE SCALE GENOMIC DNA]</scope>
    <source>
        <strain evidence="3 4">SSWR10-1</strain>
    </source>
</reference>
<dbReference type="EMBL" id="CP095072">
    <property type="protein sequence ID" value="UOQ48691.1"/>
    <property type="molecule type" value="Genomic_DNA"/>
</dbReference>
<dbReference type="InterPro" id="IPR006935">
    <property type="entry name" value="Helicase/UvrB_N"/>
</dbReference>
<evidence type="ECO:0000259" key="2">
    <source>
        <dbReference type="PROSITE" id="PS51192"/>
    </source>
</evidence>
<gene>
    <name evidence="3" type="ORF">MUN88_00565</name>
</gene>
<keyword evidence="3" id="KW-0378">Hydrolase</keyword>
<evidence type="ECO:0000313" key="3">
    <source>
        <dbReference type="EMBL" id="UOQ48691.1"/>
    </source>
</evidence>
<dbReference type="PROSITE" id="PS51192">
    <property type="entry name" value="HELICASE_ATP_BIND_1"/>
    <property type="match status" value="1"/>
</dbReference>
<dbReference type="PANTHER" id="PTHR47396">
    <property type="entry name" value="TYPE I RESTRICTION ENZYME ECOKI R PROTEIN"/>
    <property type="match status" value="1"/>
</dbReference>
<accession>A0ABY4EXC4</accession>
<dbReference type="Proteomes" id="UP000831782">
    <property type="component" value="Chromosome"/>
</dbReference>
<dbReference type="SMART" id="SM00487">
    <property type="entry name" value="DEXDc"/>
    <property type="match status" value="1"/>
</dbReference>
<name>A0ABY4EXC4_9BACI</name>
<dbReference type="Pfam" id="PF04851">
    <property type="entry name" value="ResIII"/>
    <property type="match status" value="1"/>
</dbReference>
<dbReference type="InterPro" id="IPR027417">
    <property type="entry name" value="P-loop_NTPase"/>
</dbReference>
<dbReference type="InterPro" id="IPR014001">
    <property type="entry name" value="Helicase_ATP-bd"/>
</dbReference>
<sequence>MNHFPQGIAFCFPWRSYQHDVLEQLDHHLENRHLHLVAPPGSGKTVLGLEVIKRLEKATLIIAPTLAIRNQWADRFTELFLQQEEQPDWISTDIKRPAFVTITTYQGLYALFHDSLQAQETELDDLEEEEIPLENEAKHAAIERLLQQNFQTLVLDEAHHLRTNWWKTTMHLRNQLDDPTLIALTATPPYDVGKSEWDKYIELCGPIDEEIEVDALVKEGDLCPHQDYVWMSSMTAKEKEPIDTFHGEAETIRTGLLDNATLRQAIENHPWILSEEYIEEKLANYPYFISMIIYLKEVDSLAWKKPFEMLNEKAADLPSFDLEWAEELLTFLLYHDKHIDPKEEPLMTIKKHLSSIKAIEHRKVKLMATRSIERTLLHSASKLDSITEIVQLEKNAQKESLRLVVLADFIYKEDLGEDKPLIRLGVVPIFEKLRRNVSDQCRIGVLTGSVVIVPKKVLSLLEEYQLRFSAQILEHDDHYATITWKGASRQEMVKSHH</sequence>
<dbReference type="SUPFAM" id="SSF52540">
    <property type="entry name" value="P-loop containing nucleoside triphosphate hydrolases"/>
    <property type="match status" value="1"/>
</dbReference>
<evidence type="ECO:0000256" key="1">
    <source>
        <dbReference type="SAM" id="Coils"/>
    </source>
</evidence>
<dbReference type="Gene3D" id="3.40.50.300">
    <property type="entry name" value="P-loop containing nucleotide triphosphate hydrolases"/>
    <property type="match status" value="1"/>
</dbReference>
<dbReference type="GO" id="GO:0004386">
    <property type="term" value="F:helicase activity"/>
    <property type="evidence" value="ECO:0007669"/>
    <property type="project" value="UniProtKB-KW"/>
</dbReference>
<dbReference type="PANTHER" id="PTHR47396:SF1">
    <property type="entry name" value="ATP-DEPENDENT HELICASE IRC3-RELATED"/>
    <property type="match status" value="1"/>
</dbReference>
<evidence type="ECO:0000313" key="4">
    <source>
        <dbReference type="Proteomes" id="UP000831782"/>
    </source>
</evidence>
<keyword evidence="3" id="KW-0067">ATP-binding</keyword>
<dbReference type="InterPro" id="IPR050742">
    <property type="entry name" value="Helicase_Restrict-Modif_Enz"/>
</dbReference>
<feature type="domain" description="Helicase ATP-binding" evidence="2">
    <location>
        <begin position="25"/>
        <end position="206"/>
    </location>
</feature>
<keyword evidence="4" id="KW-1185">Reference proteome</keyword>
<dbReference type="InterPro" id="IPR003593">
    <property type="entry name" value="AAA+_ATPase"/>
</dbReference>
<keyword evidence="3" id="KW-0547">Nucleotide-binding</keyword>
<proteinExistence type="predicted"/>
<feature type="coiled-coil region" evidence="1">
    <location>
        <begin position="109"/>
        <end position="136"/>
    </location>
</feature>
<protein>
    <submittedName>
        <fullName evidence="3">DEAD/DEAH box helicase family protein</fullName>
    </submittedName>
</protein>
<keyword evidence="3" id="KW-0347">Helicase</keyword>
<keyword evidence="1" id="KW-0175">Coiled coil</keyword>
<dbReference type="SMART" id="SM00382">
    <property type="entry name" value="AAA"/>
    <property type="match status" value="1"/>
</dbReference>